<sequence length="155" mass="18309">MPVATRAMLRNKQEIVSTDNDSKLSLIHPDFMTPPPTPSNLVSCSPPPAPRKRRYVGKKHPSIVKMHREETRAKKLICKMRRSYSKFVNKLIEIENDIKHHDMRMFYTMFPRNELDDIHEKMDTFNADINDFVNITADDLYQEDYDDIYSDEDLF</sequence>
<reference evidence="2" key="1">
    <citation type="journal article" date="2020" name="Nature">
        <title>Giant virus diversity and host interactions through global metagenomics.</title>
        <authorList>
            <person name="Schulz F."/>
            <person name="Roux S."/>
            <person name="Paez-Espino D."/>
            <person name="Jungbluth S."/>
            <person name="Walsh D.A."/>
            <person name="Denef V.J."/>
            <person name="McMahon K.D."/>
            <person name="Konstantinidis K.T."/>
            <person name="Eloe-Fadrosh E.A."/>
            <person name="Kyrpides N.C."/>
            <person name="Woyke T."/>
        </authorList>
    </citation>
    <scope>NUCLEOTIDE SEQUENCE</scope>
    <source>
        <strain evidence="2">GVMAG-M-3300024252-29</strain>
    </source>
</reference>
<name>A0A6C0IKG7_9ZZZZ</name>
<evidence type="ECO:0000256" key="1">
    <source>
        <dbReference type="SAM" id="MobiDB-lite"/>
    </source>
</evidence>
<organism evidence="2">
    <name type="scientific">viral metagenome</name>
    <dbReference type="NCBI Taxonomy" id="1070528"/>
    <lineage>
        <taxon>unclassified sequences</taxon>
        <taxon>metagenomes</taxon>
        <taxon>organismal metagenomes</taxon>
    </lineage>
</organism>
<evidence type="ECO:0000313" key="2">
    <source>
        <dbReference type="EMBL" id="QHT93684.1"/>
    </source>
</evidence>
<feature type="region of interest" description="Disordered" evidence="1">
    <location>
        <begin position="35"/>
        <end position="55"/>
    </location>
</feature>
<protein>
    <submittedName>
        <fullName evidence="2">Uncharacterized protein</fullName>
    </submittedName>
</protein>
<accession>A0A6C0IKG7</accession>
<dbReference type="AlphaFoldDB" id="A0A6C0IKG7"/>
<dbReference type="EMBL" id="MN740209">
    <property type="protein sequence ID" value="QHT93684.1"/>
    <property type="molecule type" value="Genomic_DNA"/>
</dbReference>
<proteinExistence type="predicted"/>